<reference evidence="1 2" key="1">
    <citation type="journal article" date="2019" name="Int. J. Syst. Evol. Microbiol.">
        <title>The Global Catalogue of Microorganisms (GCM) 10K type strain sequencing project: providing services to taxonomists for standard genome sequencing and annotation.</title>
        <authorList>
            <consortium name="The Broad Institute Genomics Platform"/>
            <consortium name="The Broad Institute Genome Sequencing Center for Infectious Disease"/>
            <person name="Wu L."/>
            <person name="Ma J."/>
        </authorList>
    </citation>
    <scope>NUCLEOTIDE SEQUENCE [LARGE SCALE GENOMIC DNA]</scope>
    <source>
        <strain evidence="1 2">JCM 6833</strain>
    </source>
</reference>
<comment type="caution">
    <text evidence="1">The sequence shown here is derived from an EMBL/GenBank/DDBJ whole genome shotgun (WGS) entry which is preliminary data.</text>
</comment>
<dbReference type="EMBL" id="BAAATD010000009">
    <property type="protein sequence ID" value="GAA2617943.1"/>
    <property type="molecule type" value="Genomic_DNA"/>
</dbReference>
<accession>A0ABN3Q5P1</accession>
<proteinExistence type="predicted"/>
<organism evidence="1 2">
    <name type="scientific">Actinomadura fulvescens</name>
    <dbReference type="NCBI Taxonomy" id="46160"/>
    <lineage>
        <taxon>Bacteria</taxon>
        <taxon>Bacillati</taxon>
        <taxon>Actinomycetota</taxon>
        <taxon>Actinomycetes</taxon>
        <taxon>Streptosporangiales</taxon>
        <taxon>Thermomonosporaceae</taxon>
        <taxon>Actinomadura</taxon>
    </lineage>
</organism>
<gene>
    <name evidence="1" type="ORF">GCM10010411_61620</name>
</gene>
<dbReference type="Proteomes" id="UP001501509">
    <property type="component" value="Unassembled WGS sequence"/>
</dbReference>
<evidence type="ECO:0000313" key="2">
    <source>
        <dbReference type="Proteomes" id="UP001501509"/>
    </source>
</evidence>
<sequence length="57" mass="6266">MLGMRCSRARVWMVRYERPVMRAAAGMERNRAGGDVVDGAVLGIVTSRCLGDRLDIA</sequence>
<keyword evidence="2" id="KW-1185">Reference proteome</keyword>
<protein>
    <recommendedName>
        <fullName evidence="3">Transposase</fullName>
    </recommendedName>
</protein>
<name>A0ABN3Q5P1_9ACTN</name>
<evidence type="ECO:0000313" key="1">
    <source>
        <dbReference type="EMBL" id="GAA2617943.1"/>
    </source>
</evidence>
<evidence type="ECO:0008006" key="3">
    <source>
        <dbReference type="Google" id="ProtNLM"/>
    </source>
</evidence>